<sequence length="654" mass="66592">MRRTLFATFAFFGLAASALAFDRGAPAPSPQQETLGAQLRRLAAAAKGDNPIELPPLQGAQPWIALTGAYPGDNATIAQGALYSNRGYAYYAAVGGVTGANTAPTGTARNVQYSDGSVVWLYYGFQVGDVVSNGGDAYQVATAGLPATSGDGPTGNSSSITDGAIIWKYVGPQTAPIFTQSATHNSSLTNIYSATQGGGAYALISDNTGVIRFEGGWPFVNGPAVGVTVGGPNLAPLTANCGNLIFGGLDIACNYQSYTFVAEAAIVEVEMLGQAPFNVIVDGRYISSSVIECGYHSGGFQACQLDFTKVGGRKARRITIEATSNAAIRQIAVGPSDTVSYPRIKDNFGVAIVGTSLSTATSASDASHGWSNVFRYLVGLPDHASFAVGGTGLINPGAATNYISHIPGDLARYAAFRGAPKVILIEAPINDALVGASGITYDSSAGVVSLRTAYPHNIFVGDSVALSRVAGVPGLNAAWPAAAGTIGSTLNLQAIAGLPGTAGGKPAEFSAAALTRATLTLLQNLRGSYPNALIVGVGSTYGSNNTIAGTANPIIRAAETAFAAGFAAQQATGDKLLGFIANNTRPSPPGPIISGAGKQNNTTGPCSAANGTGSRVGNAFLDVSSDGTHNSDCGYLEWAKAIVPQWWSVIGALP</sequence>
<organism evidence="2 3">
    <name type="scientific">Methylocapsa polymorpha</name>
    <dbReference type="NCBI Taxonomy" id="3080828"/>
    <lineage>
        <taxon>Bacteria</taxon>
        <taxon>Pseudomonadati</taxon>
        <taxon>Pseudomonadota</taxon>
        <taxon>Alphaproteobacteria</taxon>
        <taxon>Hyphomicrobiales</taxon>
        <taxon>Beijerinckiaceae</taxon>
        <taxon>Methylocapsa</taxon>
    </lineage>
</organism>
<protein>
    <recommendedName>
        <fullName evidence="4">SGNH hydrolase-type esterase domain-containing protein</fullName>
    </recommendedName>
</protein>
<evidence type="ECO:0008006" key="4">
    <source>
        <dbReference type="Google" id="ProtNLM"/>
    </source>
</evidence>
<keyword evidence="1" id="KW-0732">Signal</keyword>
<keyword evidence="3" id="KW-1185">Reference proteome</keyword>
<evidence type="ECO:0000256" key="1">
    <source>
        <dbReference type="SAM" id="SignalP"/>
    </source>
</evidence>
<feature type="signal peptide" evidence="1">
    <location>
        <begin position="1"/>
        <end position="20"/>
    </location>
</feature>
<feature type="chain" id="PRO_5046723679" description="SGNH hydrolase-type esterase domain-containing protein" evidence="1">
    <location>
        <begin position="21"/>
        <end position="654"/>
    </location>
</feature>
<dbReference type="EMBL" id="CP136862">
    <property type="protein sequence ID" value="WOJ89768.1"/>
    <property type="molecule type" value="Genomic_DNA"/>
</dbReference>
<evidence type="ECO:0000313" key="2">
    <source>
        <dbReference type="EMBL" id="WOJ89768.1"/>
    </source>
</evidence>
<accession>A0ABZ0HT87</accession>
<dbReference type="SUPFAM" id="SSF52266">
    <property type="entry name" value="SGNH hydrolase"/>
    <property type="match status" value="1"/>
</dbReference>
<name>A0ABZ0HT87_9HYPH</name>
<dbReference type="Proteomes" id="UP001626536">
    <property type="component" value="Chromosome"/>
</dbReference>
<gene>
    <name evidence="2" type="ORF">RZS28_00170</name>
</gene>
<dbReference type="RefSeq" id="WP_407339214.1">
    <property type="nucleotide sequence ID" value="NZ_CP136862.1"/>
</dbReference>
<evidence type="ECO:0000313" key="3">
    <source>
        <dbReference type="Proteomes" id="UP001626536"/>
    </source>
</evidence>
<proteinExistence type="predicted"/>
<reference evidence="2 3" key="1">
    <citation type="submission" date="2023-10" db="EMBL/GenBank/DDBJ databases">
        <title>Novel methanotroph of the genus Methylocapsa from a subarctic wetland.</title>
        <authorList>
            <person name="Belova S.E."/>
            <person name="Oshkin I.Y."/>
            <person name="Miroshnikov K."/>
            <person name="Dedysh S.N."/>
        </authorList>
    </citation>
    <scope>NUCLEOTIDE SEQUENCE [LARGE SCALE GENOMIC DNA]</scope>
    <source>
        <strain evidence="2 3">RX1</strain>
    </source>
</reference>